<reference evidence="2" key="1">
    <citation type="submission" date="2023-03" db="EMBL/GenBank/DDBJ databases">
        <title>Massive genome expansion in bonnet fungi (Mycena s.s.) driven by repeated elements and novel gene families across ecological guilds.</title>
        <authorList>
            <consortium name="Lawrence Berkeley National Laboratory"/>
            <person name="Harder C.B."/>
            <person name="Miyauchi S."/>
            <person name="Viragh M."/>
            <person name="Kuo A."/>
            <person name="Thoen E."/>
            <person name="Andreopoulos B."/>
            <person name="Lu D."/>
            <person name="Skrede I."/>
            <person name="Drula E."/>
            <person name="Henrissat B."/>
            <person name="Morin E."/>
            <person name="Kohler A."/>
            <person name="Barry K."/>
            <person name="LaButti K."/>
            <person name="Morin E."/>
            <person name="Salamov A."/>
            <person name="Lipzen A."/>
            <person name="Mereny Z."/>
            <person name="Hegedus B."/>
            <person name="Baldrian P."/>
            <person name="Stursova M."/>
            <person name="Weitz H."/>
            <person name="Taylor A."/>
            <person name="Grigoriev I.V."/>
            <person name="Nagy L.G."/>
            <person name="Martin F."/>
            <person name="Kauserud H."/>
        </authorList>
    </citation>
    <scope>NUCLEOTIDE SEQUENCE</scope>
    <source>
        <strain evidence="2">CBHHK188m</strain>
    </source>
</reference>
<feature type="region of interest" description="Disordered" evidence="1">
    <location>
        <begin position="95"/>
        <end position="120"/>
    </location>
</feature>
<accession>A0AAD7MHK8</accession>
<sequence length="260" mass="28792">MIPRRKFANPPPVESVARSELFDVQVGSTLDEEKSELQNKLHELIQSTLEGDVSGRATKRQKLNPHADVSEEASTAADADTSVLFRLFSTPRTISLLPRPPPPPVTREPECEDSPAAAETRRRRAQAVAVDAAWVIQQAVRLPPPFRAGHVLRVQADPAVSGAAPPMLRAHCLQGPRKTRPPVPRSQLQHYPYVPTPILSSEHAKGVIPSVEVEMVRELPRKTRKRRRGKSREMARPQATFWWPPAGCGGKSLGYGMGYY</sequence>
<proteinExistence type="predicted"/>
<dbReference type="EMBL" id="JARJLG010000314">
    <property type="protein sequence ID" value="KAJ7717742.1"/>
    <property type="molecule type" value="Genomic_DNA"/>
</dbReference>
<dbReference type="Proteomes" id="UP001215280">
    <property type="component" value="Unassembled WGS sequence"/>
</dbReference>
<evidence type="ECO:0000256" key="1">
    <source>
        <dbReference type="SAM" id="MobiDB-lite"/>
    </source>
</evidence>
<dbReference type="AlphaFoldDB" id="A0AAD7MHK8"/>
<protein>
    <submittedName>
        <fullName evidence="2">Uncharacterized protein</fullName>
    </submittedName>
</protein>
<comment type="caution">
    <text evidence="2">The sequence shown here is derived from an EMBL/GenBank/DDBJ whole genome shotgun (WGS) entry which is preliminary data.</text>
</comment>
<name>A0AAD7MHK8_9AGAR</name>
<organism evidence="2 3">
    <name type="scientific">Mycena maculata</name>
    <dbReference type="NCBI Taxonomy" id="230809"/>
    <lineage>
        <taxon>Eukaryota</taxon>
        <taxon>Fungi</taxon>
        <taxon>Dikarya</taxon>
        <taxon>Basidiomycota</taxon>
        <taxon>Agaricomycotina</taxon>
        <taxon>Agaricomycetes</taxon>
        <taxon>Agaricomycetidae</taxon>
        <taxon>Agaricales</taxon>
        <taxon>Marasmiineae</taxon>
        <taxon>Mycenaceae</taxon>
        <taxon>Mycena</taxon>
    </lineage>
</organism>
<evidence type="ECO:0000313" key="3">
    <source>
        <dbReference type="Proteomes" id="UP001215280"/>
    </source>
</evidence>
<feature type="region of interest" description="Disordered" evidence="1">
    <location>
        <begin position="52"/>
        <end position="76"/>
    </location>
</feature>
<evidence type="ECO:0000313" key="2">
    <source>
        <dbReference type="EMBL" id="KAJ7717742.1"/>
    </source>
</evidence>
<gene>
    <name evidence="2" type="ORF">DFH07DRAFT_339771</name>
</gene>
<keyword evidence="3" id="KW-1185">Reference proteome</keyword>